<reference evidence="13 14" key="1">
    <citation type="submission" date="2020-07" db="EMBL/GenBank/DDBJ databases">
        <title>Sequencing the genomes of 1000 actinobacteria strains.</title>
        <authorList>
            <person name="Klenk H.-P."/>
        </authorList>
    </citation>
    <scope>NUCLEOTIDE SEQUENCE [LARGE SCALE GENOMIC DNA]</scope>
    <source>
        <strain evidence="13 14">LI1</strain>
    </source>
</reference>
<accession>A0A7Z0EHF1</accession>
<evidence type="ECO:0000256" key="3">
    <source>
        <dbReference type="ARBA" id="ARBA00022475"/>
    </source>
</evidence>
<keyword evidence="3" id="KW-1003">Cell membrane</keyword>
<comment type="function">
    <text evidence="9">Plays an essential role in type IV pili and type II pseudopili formation by proteolytically removing the leader sequence from substrate proteins and subsequently monomethylating the alpha-amino group of the newly exposed N-terminal phenylalanine.</text>
</comment>
<dbReference type="PANTHER" id="PTHR30487">
    <property type="entry name" value="TYPE 4 PREPILIN-LIKE PROTEINS LEADER PEPTIDE-PROCESSING ENZYME"/>
    <property type="match status" value="1"/>
</dbReference>
<keyword evidence="9 13" id="KW-0489">Methyltransferase</keyword>
<dbReference type="Gene3D" id="1.20.120.1220">
    <property type="match status" value="1"/>
</dbReference>
<dbReference type="InterPro" id="IPR014032">
    <property type="entry name" value="Peptidase_A24A_bac"/>
</dbReference>
<evidence type="ECO:0000256" key="6">
    <source>
        <dbReference type="ARBA" id="ARBA00022989"/>
    </source>
</evidence>
<evidence type="ECO:0000259" key="12">
    <source>
        <dbReference type="Pfam" id="PF06750"/>
    </source>
</evidence>
<feature type="domain" description="Prepilin peptidase A24 N-terminal" evidence="12">
    <location>
        <begin position="19"/>
        <end position="100"/>
    </location>
</feature>
<evidence type="ECO:0000256" key="10">
    <source>
        <dbReference type="SAM" id="Phobius"/>
    </source>
</evidence>
<proteinExistence type="inferred from homology"/>
<dbReference type="GO" id="GO:0005886">
    <property type="term" value="C:plasma membrane"/>
    <property type="evidence" value="ECO:0007669"/>
    <property type="project" value="UniProtKB-SubCell"/>
</dbReference>
<feature type="transmembrane region" description="Helical" evidence="10">
    <location>
        <begin position="161"/>
        <end position="179"/>
    </location>
</feature>
<dbReference type="InterPro" id="IPR010627">
    <property type="entry name" value="Prepilin_pept_A24_N"/>
</dbReference>
<evidence type="ECO:0000259" key="11">
    <source>
        <dbReference type="Pfam" id="PF01478"/>
    </source>
</evidence>
<feature type="transmembrane region" description="Helical" evidence="10">
    <location>
        <begin position="185"/>
        <end position="203"/>
    </location>
</feature>
<dbReference type="AlphaFoldDB" id="A0A7Z0EHF1"/>
<keyword evidence="9 13" id="KW-0808">Transferase</keyword>
<keyword evidence="5 9" id="KW-0812">Transmembrane</keyword>
<feature type="transmembrane region" description="Helical" evidence="10">
    <location>
        <begin position="89"/>
        <end position="108"/>
    </location>
</feature>
<evidence type="ECO:0000256" key="9">
    <source>
        <dbReference type="RuleBase" id="RU003794"/>
    </source>
</evidence>
<feature type="domain" description="Prepilin type IV endopeptidase peptidase" evidence="11">
    <location>
        <begin position="139"/>
        <end position="250"/>
    </location>
</feature>
<dbReference type="GO" id="GO:0008168">
    <property type="term" value="F:methyltransferase activity"/>
    <property type="evidence" value="ECO:0007669"/>
    <property type="project" value="UniProtKB-KW"/>
</dbReference>
<organism evidence="13 14">
    <name type="scientific">Glaciibacter psychrotolerans</name>
    <dbReference type="NCBI Taxonomy" id="670054"/>
    <lineage>
        <taxon>Bacteria</taxon>
        <taxon>Bacillati</taxon>
        <taxon>Actinomycetota</taxon>
        <taxon>Actinomycetes</taxon>
        <taxon>Micrococcales</taxon>
        <taxon>Microbacteriaceae</taxon>
        <taxon>Glaciibacter</taxon>
    </lineage>
</organism>
<dbReference type="RefSeq" id="WP_179580121.1">
    <property type="nucleotide sequence ID" value="NZ_JACCFM010000001.1"/>
</dbReference>
<dbReference type="GO" id="GO:0032259">
    <property type="term" value="P:methylation"/>
    <property type="evidence" value="ECO:0007669"/>
    <property type="project" value="UniProtKB-KW"/>
</dbReference>
<dbReference type="InterPro" id="IPR050882">
    <property type="entry name" value="Prepilin_peptidase/N-MTase"/>
</dbReference>
<protein>
    <recommendedName>
        <fullName evidence="9">Prepilin leader peptidase/N-methyltransferase</fullName>
        <ecNumber evidence="9">2.1.1.-</ecNumber>
        <ecNumber evidence="9">3.4.23.43</ecNumber>
    </recommendedName>
</protein>
<keyword evidence="7 10" id="KW-0472">Membrane</keyword>
<comment type="subcellular location">
    <subcellularLocation>
        <location evidence="1">Cell inner membrane</location>
        <topology evidence="1">Multi-pass membrane protein</topology>
    </subcellularLocation>
    <subcellularLocation>
        <location evidence="9">Cell membrane</location>
        <topology evidence="9">Multi-pass membrane protein</topology>
    </subcellularLocation>
</comment>
<comment type="catalytic activity">
    <reaction evidence="9">
        <text>Typically cleaves a -Gly-|-Phe- bond to release an N-terminal, basic peptide of 5-8 residues from type IV prepilin, and then N-methylates the new N-terminal amino group, the methyl donor being S-adenosyl-L-methionine.</text>
        <dbReference type="EC" id="3.4.23.43"/>
    </reaction>
</comment>
<name>A0A7Z0EHF1_9MICO</name>
<feature type="transmembrane region" description="Helical" evidence="10">
    <location>
        <begin position="266"/>
        <end position="288"/>
    </location>
</feature>
<dbReference type="EC" id="2.1.1.-" evidence="9"/>
<evidence type="ECO:0000256" key="2">
    <source>
        <dbReference type="ARBA" id="ARBA00005801"/>
    </source>
</evidence>
<evidence type="ECO:0000256" key="8">
    <source>
        <dbReference type="RuleBase" id="RU003793"/>
    </source>
</evidence>
<feature type="transmembrane region" description="Helical" evidence="10">
    <location>
        <begin position="128"/>
        <end position="149"/>
    </location>
</feature>
<evidence type="ECO:0000313" key="13">
    <source>
        <dbReference type="EMBL" id="NYJ21538.1"/>
    </source>
</evidence>
<keyword evidence="9 13" id="KW-0378">Hydrolase</keyword>
<comment type="caution">
    <text evidence="13">The sequence shown here is derived from an EMBL/GenBank/DDBJ whole genome shotgun (WGS) entry which is preliminary data.</text>
</comment>
<evidence type="ECO:0000256" key="7">
    <source>
        <dbReference type="ARBA" id="ARBA00023136"/>
    </source>
</evidence>
<evidence type="ECO:0000256" key="4">
    <source>
        <dbReference type="ARBA" id="ARBA00022519"/>
    </source>
</evidence>
<evidence type="ECO:0000313" key="14">
    <source>
        <dbReference type="Proteomes" id="UP000537260"/>
    </source>
</evidence>
<dbReference type="InterPro" id="IPR000045">
    <property type="entry name" value="Prepilin_IV_endopep_pep"/>
</dbReference>
<sequence>MIPPGVNEASVILTVTAGVFGLLVGSFLNVVVYRVPNGMSVVSPPSTCPRCGSGIKPFDNIPVVSWLLLRGKCRNCATAISVRYPLVELGTGVAFAVVVWGLVAGGVSTSSTSGFGSTSEIGSTSGTVAGVLTVIAFLYLAAISIALAVIDLDVKRLPNAIVLPSYIVGAVLLGAAGLLGGDLDALLRAGIGLAVLGLAYLLMALAYPGGMGFGDVKLAGVLGLYLGFLGWGELIVGAFAAFVLGGLFSIGLLLTRKATRTSGIPFGPWMLAGAWVGIFFGGSLWSAYLSLLGVA</sequence>
<dbReference type="Pfam" id="PF01478">
    <property type="entry name" value="Peptidase_A24"/>
    <property type="match status" value="1"/>
</dbReference>
<dbReference type="GO" id="GO:0006465">
    <property type="term" value="P:signal peptide processing"/>
    <property type="evidence" value="ECO:0007669"/>
    <property type="project" value="TreeGrafter"/>
</dbReference>
<feature type="transmembrane region" description="Helical" evidence="10">
    <location>
        <begin position="12"/>
        <end position="33"/>
    </location>
</feature>
<keyword evidence="9" id="KW-0645">Protease</keyword>
<evidence type="ECO:0000256" key="1">
    <source>
        <dbReference type="ARBA" id="ARBA00004429"/>
    </source>
</evidence>
<dbReference type="Proteomes" id="UP000537260">
    <property type="component" value="Unassembled WGS sequence"/>
</dbReference>
<dbReference type="PRINTS" id="PR00864">
    <property type="entry name" value="PREPILNPTASE"/>
</dbReference>
<gene>
    <name evidence="13" type="ORF">HNR05_003329</name>
</gene>
<dbReference type="EC" id="3.4.23.43" evidence="9"/>
<dbReference type="PANTHER" id="PTHR30487:SF0">
    <property type="entry name" value="PREPILIN LEADER PEPTIDASE_N-METHYLTRANSFERASE-RELATED"/>
    <property type="match status" value="1"/>
</dbReference>
<feature type="transmembrane region" description="Helical" evidence="10">
    <location>
        <begin position="234"/>
        <end position="254"/>
    </location>
</feature>
<keyword evidence="4" id="KW-0997">Cell inner membrane</keyword>
<keyword evidence="14" id="KW-1185">Reference proteome</keyword>
<comment type="similarity">
    <text evidence="2 8">Belongs to the peptidase A24 family.</text>
</comment>
<keyword evidence="6 10" id="KW-1133">Transmembrane helix</keyword>
<dbReference type="Pfam" id="PF06750">
    <property type="entry name" value="A24_N_bact"/>
    <property type="match status" value="1"/>
</dbReference>
<dbReference type="GO" id="GO:0004190">
    <property type="term" value="F:aspartic-type endopeptidase activity"/>
    <property type="evidence" value="ECO:0007669"/>
    <property type="project" value="UniProtKB-EC"/>
</dbReference>
<evidence type="ECO:0000256" key="5">
    <source>
        <dbReference type="ARBA" id="ARBA00022692"/>
    </source>
</evidence>
<keyword evidence="9" id="KW-0511">Multifunctional enzyme</keyword>
<dbReference type="EMBL" id="JACCFM010000001">
    <property type="protein sequence ID" value="NYJ21538.1"/>
    <property type="molecule type" value="Genomic_DNA"/>
</dbReference>